<evidence type="ECO:0000256" key="1">
    <source>
        <dbReference type="SAM" id="Phobius"/>
    </source>
</evidence>
<keyword evidence="3" id="KW-1185">Reference proteome</keyword>
<comment type="caution">
    <text evidence="2">The sequence shown here is derived from an EMBL/GenBank/DDBJ whole genome shotgun (WGS) entry which is preliminary data.</text>
</comment>
<sequence length="79" mass="9066">MRRGFLFPVQYQLQRTSPWRSVSIRWQTWLVLLAALVLLFLGPYVVHCMMTAFSDPPPPITFKVAAASYGLLTEILLIK</sequence>
<keyword evidence="1" id="KW-0472">Membrane</keyword>
<keyword evidence="1" id="KW-0812">Transmembrane</keyword>
<protein>
    <submittedName>
        <fullName evidence="2">Uncharacterized protein</fullName>
    </submittedName>
</protein>
<evidence type="ECO:0000313" key="2">
    <source>
        <dbReference type="EMBL" id="TNN72791.1"/>
    </source>
</evidence>
<name>A0A4Z2I4T9_9TELE</name>
<dbReference type="OrthoDB" id="5817083at2759"/>
<keyword evidence="1" id="KW-1133">Transmembrane helix</keyword>
<organism evidence="2 3">
    <name type="scientific">Liparis tanakae</name>
    <name type="common">Tanaka's snailfish</name>
    <dbReference type="NCBI Taxonomy" id="230148"/>
    <lineage>
        <taxon>Eukaryota</taxon>
        <taxon>Metazoa</taxon>
        <taxon>Chordata</taxon>
        <taxon>Craniata</taxon>
        <taxon>Vertebrata</taxon>
        <taxon>Euteleostomi</taxon>
        <taxon>Actinopterygii</taxon>
        <taxon>Neopterygii</taxon>
        <taxon>Teleostei</taxon>
        <taxon>Neoteleostei</taxon>
        <taxon>Acanthomorphata</taxon>
        <taxon>Eupercaria</taxon>
        <taxon>Perciformes</taxon>
        <taxon>Cottioidei</taxon>
        <taxon>Cottales</taxon>
        <taxon>Liparidae</taxon>
        <taxon>Liparis</taxon>
    </lineage>
</organism>
<proteinExistence type="predicted"/>
<accession>A0A4Z2I4T9</accession>
<dbReference type="EMBL" id="SRLO01000132">
    <property type="protein sequence ID" value="TNN72791.1"/>
    <property type="molecule type" value="Genomic_DNA"/>
</dbReference>
<dbReference type="Proteomes" id="UP000314294">
    <property type="component" value="Unassembled WGS sequence"/>
</dbReference>
<reference evidence="2 3" key="1">
    <citation type="submission" date="2019-03" db="EMBL/GenBank/DDBJ databases">
        <title>First draft genome of Liparis tanakae, snailfish: a comprehensive survey of snailfish specific genes.</title>
        <authorList>
            <person name="Kim W."/>
            <person name="Song I."/>
            <person name="Jeong J.-H."/>
            <person name="Kim D."/>
            <person name="Kim S."/>
            <person name="Ryu S."/>
            <person name="Song J.Y."/>
            <person name="Lee S.K."/>
        </authorList>
    </citation>
    <scope>NUCLEOTIDE SEQUENCE [LARGE SCALE GENOMIC DNA]</scope>
    <source>
        <tissue evidence="2">Muscle</tissue>
    </source>
</reference>
<gene>
    <name evidence="2" type="ORF">EYF80_016902</name>
</gene>
<dbReference type="AlphaFoldDB" id="A0A4Z2I4T9"/>
<evidence type="ECO:0000313" key="3">
    <source>
        <dbReference type="Proteomes" id="UP000314294"/>
    </source>
</evidence>
<feature type="transmembrane region" description="Helical" evidence="1">
    <location>
        <begin position="29"/>
        <end position="54"/>
    </location>
</feature>